<reference evidence="8 9" key="1">
    <citation type="submission" date="2014-05" db="EMBL/GenBank/DDBJ databases">
        <title>Draft genome sequence of a rare smut relative, Tilletiaria anomala UBC 951.</title>
        <authorList>
            <consortium name="DOE Joint Genome Institute"/>
            <person name="Toome M."/>
            <person name="Kuo A."/>
            <person name="Henrissat B."/>
            <person name="Lipzen A."/>
            <person name="Tritt A."/>
            <person name="Yoshinaga Y."/>
            <person name="Zane M."/>
            <person name="Barry K."/>
            <person name="Grigoriev I.V."/>
            <person name="Spatafora J.W."/>
            <person name="Aimea M.C."/>
        </authorList>
    </citation>
    <scope>NUCLEOTIDE SEQUENCE [LARGE SCALE GENOMIC DNA]</scope>
    <source>
        <strain evidence="8 9">UBC 951</strain>
    </source>
</reference>
<dbReference type="PANTHER" id="PTHR18921">
    <property type="entry name" value="MYOSIN HEAVY CHAIN - RELATED"/>
    <property type="match status" value="1"/>
</dbReference>
<feature type="coiled-coil region" evidence="5">
    <location>
        <begin position="198"/>
        <end position="401"/>
    </location>
</feature>
<feature type="compositionally biased region" description="Low complexity" evidence="6">
    <location>
        <begin position="554"/>
        <end position="566"/>
    </location>
</feature>
<feature type="region of interest" description="Disordered" evidence="6">
    <location>
        <begin position="554"/>
        <end position="620"/>
    </location>
</feature>
<keyword evidence="4" id="KW-0479">Metal-binding</keyword>
<protein>
    <recommendedName>
        <fullName evidence="7">RING-type domain-containing protein</fullName>
    </recommendedName>
</protein>
<dbReference type="PROSITE" id="PS50089">
    <property type="entry name" value="ZF_RING_2"/>
    <property type="match status" value="1"/>
</dbReference>
<dbReference type="CDD" id="cd16448">
    <property type="entry name" value="RING-H2"/>
    <property type="match status" value="1"/>
</dbReference>
<evidence type="ECO:0000256" key="3">
    <source>
        <dbReference type="ARBA" id="ARBA00023054"/>
    </source>
</evidence>
<dbReference type="GO" id="GO:0031267">
    <property type="term" value="F:small GTPase binding"/>
    <property type="evidence" value="ECO:0007669"/>
    <property type="project" value="TreeGrafter"/>
</dbReference>
<feature type="region of interest" description="Disordered" evidence="6">
    <location>
        <begin position="680"/>
        <end position="718"/>
    </location>
</feature>
<dbReference type="Proteomes" id="UP000027361">
    <property type="component" value="Unassembled WGS sequence"/>
</dbReference>
<evidence type="ECO:0000313" key="9">
    <source>
        <dbReference type="Proteomes" id="UP000027361"/>
    </source>
</evidence>
<feature type="compositionally biased region" description="Polar residues" evidence="6">
    <location>
        <begin position="680"/>
        <end position="698"/>
    </location>
</feature>
<dbReference type="Gene3D" id="3.30.40.10">
    <property type="entry name" value="Zinc/RING finger domain, C3HC4 (zinc finger)"/>
    <property type="match status" value="1"/>
</dbReference>
<dbReference type="GO" id="GO:0005794">
    <property type="term" value="C:Golgi apparatus"/>
    <property type="evidence" value="ECO:0007669"/>
    <property type="project" value="UniProtKB-SubCell"/>
</dbReference>
<dbReference type="SMART" id="SM00184">
    <property type="entry name" value="RING"/>
    <property type="match status" value="1"/>
</dbReference>
<dbReference type="GO" id="GO:0006888">
    <property type="term" value="P:endoplasmic reticulum to Golgi vesicle-mediated transport"/>
    <property type="evidence" value="ECO:0007669"/>
    <property type="project" value="TreeGrafter"/>
</dbReference>
<dbReference type="OrthoDB" id="7759664at2759"/>
<keyword evidence="2" id="KW-0333">Golgi apparatus</keyword>
<evidence type="ECO:0000256" key="1">
    <source>
        <dbReference type="ARBA" id="ARBA00004555"/>
    </source>
</evidence>
<dbReference type="InParanoid" id="A0A066VYP1"/>
<comment type="subcellular location">
    <subcellularLocation>
        <location evidence="1">Golgi apparatus</location>
    </subcellularLocation>
</comment>
<dbReference type="HOGENOM" id="CLU_371798_0_0_1"/>
<keyword evidence="9" id="KW-1185">Reference proteome</keyword>
<dbReference type="InterPro" id="IPR001841">
    <property type="entry name" value="Znf_RING"/>
</dbReference>
<dbReference type="EMBL" id="JMSN01000059">
    <property type="protein sequence ID" value="KDN43670.1"/>
    <property type="molecule type" value="Genomic_DNA"/>
</dbReference>
<evidence type="ECO:0000256" key="5">
    <source>
        <dbReference type="SAM" id="Coils"/>
    </source>
</evidence>
<name>A0A066VYP1_TILAU</name>
<dbReference type="AlphaFoldDB" id="A0A066VYP1"/>
<feature type="region of interest" description="Disordered" evidence="6">
    <location>
        <begin position="504"/>
        <end position="532"/>
    </location>
</feature>
<evidence type="ECO:0000259" key="7">
    <source>
        <dbReference type="PROSITE" id="PS50089"/>
    </source>
</evidence>
<dbReference type="InterPro" id="IPR013083">
    <property type="entry name" value="Znf_RING/FYVE/PHD"/>
</dbReference>
<evidence type="ECO:0000256" key="2">
    <source>
        <dbReference type="ARBA" id="ARBA00023034"/>
    </source>
</evidence>
<keyword evidence="4" id="KW-0862">Zinc</keyword>
<gene>
    <name evidence="8" type="ORF">K437DRAFT_147219</name>
</gene>
<organism evidence="8 9">
    <name type="scientific">Tilletiaria anomala (strain ATCC 24038 / CBS 436.72 / UBC 951)</name>
    <dbReference type="NCBI Taxonomy" id="1037660"/>
    <lineage>
        <taxon>Eukaryota</taxon>
        <taxon>Fungi</taxon>
        <taxon>Dikarya</taxon>
        <taxon>Basidiomycota</taxon>
        <taxon>Ustilaginomycotina</taxon>
        <taxon>Exobasidiomycetes</taxon>
        <taxon>Georgefischeriales</taxon>
        <taxon>Tilletiariaceae</taxon>
        <taxon>Tilletiaria</taxon>
    </lineage>
</organism>
<keyword evidence="4" id="KW-0863">Zinc-finger</keyword>
<dbReference type="SUPFAM" id="SSF57850">
    <property type="entry name" value="RING/U-box"/>
    <property type="match status" value="1"/>
</dbReference>
<evidence type="ECO:0000256" key="4">
    <source>
        <dbReference type="PROSITE-ProRule" id="PRU00175"/>
    </source>
</evidence>
<dbReference type="PANTHER" id="PTHR18921:SF2">
    <property type="entry name" value="THYROID RECEPTOR-INTERACTING PROTEIN 11"/>
    <property type="match status" value="1"/>
</dbReference>
<dbReference type="GO" id="GO:0008270">
    <property type="term" value="F:zinc ion binding"/>
    <property type="evidence" value="ECO:0007669"/>
    <property type="project" value="UniProtKB-KW"/>
</dbReference>
<keyword evidence="3 5" id="KW-0175">Coiled coil</keyword>
<accession>A0A066VYP1</accession>
<evidence type="ECO:0000256" key="6">
    <source>
        <dbReference type="SAM" id="MobiDB-lite"/>
    </source>
</evidence>
<proteinExistence type="predicted"/>
<comment type="caution">
    <text evidence="8">The sequence shown here is derived from an EMBL/GenBank/DDBJ whole genome shotgun (WGS) entry which is preliminary data.</text>
</comment>
<sequence>MPCTVCLEDFKESFESVHKAPHALKCGHIFHGECIQTWFKACLSAAGSSLACPQCKTSCKDTTESFRLYPTEVYDLDAHLQRRAAVTTSGNLPSSSQGVSGDHFVQRTRRTLTGAQADTAITVKEDADDATDKGKLSLESDEVLLGSLLDFTRSLQAYVIAVHGLRLQTVRKAGKKVFQFVDQLVSDEDQKAEIQTCIESLQVAMEQFEGAKNKMLERTFKRDEEERSYQKKKVNLQKKMTALESDKQQLKHERARDLDTRKQLDELEAKLMKEQKLLDQAKQKLQIEKEASWKDVREANLRASHAKLEANREVAQMRDEKETAVSQMLEEVKEYKQRTKQAEDERAAIKRKNYDMAMDMRRNFDKLDKLKGERTKMQDQLEDARREVQKLKVDLAQHQREAQHQVSASGSAKASSRALCATGKQPWNARHAAISDAVGGEDSSVGASVLVDRTSSSSSGGSGGNYLGKAKAIDVRSSSPLHLSSPRHRAFKLHQGMYDVANTSVASSSASRQPGDDSLEIVNEPRIDFDTDDDGEYMMPGGIGIGQPASRIAAGHTAVTATHGSAKPLKAKQVSAPGAFKRADPESIELAVAPSTPRKRKHASASSPHKSPVKSPEDRQWQSPYVLAVSSRKRHAGIPALQHARSELAFADIDDEEEELGMPTILSAIAKEKKKTLPVTTGASDISNPASKGSNVTATGRRPIEVESTPKTADELRKEKSRVADMHLRRLMQSTLSGTVAIGARRRA</sequence>
<dbReference type="GeneID" id="25261597"/>
<feature type="domain" description="RING-type" evidence="7">
    <location>
        <begin position="3"/>
        <end position="56"/>
    </location>
</feature>
<evidence type="ECO:0000313" key="8">
    <source>
        <dbReference type="EMBL" id="KDN43670.1"/>
    </source>
</evidence>
<dbReference type="Pfam" id="PF13639">
    <property type="entry name" value="zf-RING_2"/>
    <property type="match status" value="1"/>
</dbReference>
<dbReference type="GO" id="GO:0007030">
    <property type="term" value="P:Golgi organization"/>
    <property type="evidence" value="ECO:0007669"/>
    <property type="project" value="TreeGrafter"/>
</dbReference>
<dbReference type="RefSeq" id="XP_013242446.1">
    <property type="nucleotide sequence ID" value="XM_013386992.1"/>
</dbReference>